<accession>A0A5B9D751</accession>
<sequence>MKCFLKIHSQATNQIIGVCDEDCINLRLKQGEFNYHVSDAFFRDNLVPIEEAIKILEKSSNFNAVGKNIIKALIETKIIPPEGVLEIDGIPIAIKFLF</sequence>
<reference evidence="1 2" key="2">
    <citation type="journal article" date="2024" name="Int. J. Syst. Evol. Microbiol.">
        <title>Promethearchaeum syntrophicum gen. nov., sp. nov., an anaerobic, obligately syntrophic archaeon, the first isolate of the lineage 'Asgard' archaea, and proposal of the new archaeal phylum Promethearchaeota phyl. nov. and kingdom Promethearchaeati regn. nov.</title>
        <authorList>
            <person name="Imachi H."/>
            <person name="Nobu M.K."/>
            <person name="Kato S."/>
            <person name="Takaki Y."/>
            <person name="Miyazaki M."/>
            <person name="Miyata M."/>
            <person name="Ogawara M."/>
            <person name="Saito Y."/>
            <person name="Sakai S."/>
            <person name="Tahara Y.O."/>
            <person name="Takano Y."/>
            <person name="Tasumi E."/>
            <person name="Uematsu K."/>
            <person name="Yoshimura T."/>
            <person name="Itoh T."/>
            <person name="Ohkuma M."/>
            <person name="Takai K."/>
        </authorList>
    </citation>
    <scope>NUCLEOTIDE SEQUENCE [LARGE SCALE GENOMIC DNA]</scope>
    <source>
        <strain evidence="1 2">MK-D1</strain>
    </source>
</reference>
<dbReference type="Pfam" id="PF04242">
    <property type="entry name" value="DUF424"/>
    <property type="match status" value="1"/>
</dbReference>
<dbReference type="InterPro" id="IPR007355">
    <property type="entry name" value="DUF424"/>
</dbReference>
<keyword evidence="2" id="KW-1185">Reference proteome</keyword>
<evidence type="ECO:0000313" key="2">
    <source>
        <dbReference type="Proteomes" id="UP000321408"/>
    </source>
</evidence>
<dbReference type="EMBL" id="CP042905">
    <property type="protein sequence ID" value="QEE14835.1"/>
    <property type="molecule type" value="Genomic_DNA"/>
</dbReference>
<name>A0A5B9D751_9ARCH</name>
<gene>
    <name evidence="1" type="ORF">DSAG12_00652</name>
</gene>
<dbReference type="KEGG" id="psyt:DSAG12_00652"/>
<dbReference type="GeneID" id="41328656"/>
<dbReference type="Proteomes" id="UP000321408">
    <property type="component" value="Chromosome"/>
</dbReference>
<dbReference type="OrthoDB" id="18015at2157"/>
<organism evidence="1 2">
    <name type="scientific">Promethearchaeum syntrophicum</name>
    <dbReference type="NCBI Taxonomy" id="2594042"/>
    <lineage>
        <taxon>Archaea</taxon>
        <taxon>Promethearchaeati</taxon>
        <taxon>Promethearchaeota</taxon>
        <taxon>Promethearchaeia</taxon>
        <taxon>Promethearchaeales</taxon>
        <taxon>Promethearchaeaceae</taxon>
        <taxon>Promethearchaeum</taxon>
    </lineage>
</organism>
<reference evidence="1 2" key="1">
    <citation type="journal article" date="2020" name="Nature">
        <title>Isolation of an archaeon at the prokaryote-eukaryote interface.</title>
        <authorList>
            <person name="Imachi H."/>
            <person name="Nobu M.K."/>
            <person name="Nakahara N."/>
            <person name="Morono Y."/>
            <person name="Ogawara M."/>
            <person name="Takaki Y."/>
            <person name="Takano Y."/>
            <person name="Uematsu K."/>
            <person name="Ikuta T."/>
            <person name="Ito M."/>
            <person name="Matsui Y."/>
            <person name="Miyazaki M."/>
            <person name="Murata K."/>
            <person name="Saito Y."/>
            <person name="Sakai S."/>
            <person name="Song C."/>
            <person name="Tasumi E."/>
            <person name="Yamanaka Y."/>
            <person name="Yamaguchi T."/>
            <person name="Kamagata Y."/>
            <person name="Tamaki H."/>
            <person name="Takai K."/>
        </authorList>
    </citation>
    <scope>NUCLEOTIDE SEQUENCE [LARGE SCALE GENOMIC DNA]</scope>
    <source>
        <strain evidence="1 2">MK-D1</strain>
    </source>
</reference>
<protein>
    <submittedName>
        <fullName evidence="1">DUF424 family protein</fullName>
    </submittedName>
</protein>
<dbReference type="RefSeq" id="WP_147661775.1">
    <property type="nucleotide sequence ID" value="NZ_CP042905.2"/>
</dbReference>
<dbReference type="Gene3D" id="3.30.1860.10">
    <property type="entry name" value="uncharacterized conserved protein from methanopyrus kandleri domain like"/>
    <property type="match status" value="1"/>
</dbReference>
<proteinExistence type="predicted"/>
<evidence type="ECO:0000313" key="1">
    <source>
        <dbReference type="EMBL" id="QEE14835.1"/>
    </source>
</evidence>
<dbReference type="AlphaFoldDB" id="A0A5B9D751"/>